<accession>B4CTW3</accession>
<proteinExistence type="predicted"/>
<gene>
    <name evidence="1" type="ORF">CfE428DRAFT_0126</name>
</gene>
<dbReference type="Pfam" id="PF14357">
    <property type="entry name" value="DUF4404"/>
    <property type="match status" value="1"/>
</dbReference>
<dbReference type="InterPro" id="IPR025516">
    <property type="entry name" value="DUF4404"/>
</dbReference>
<dbReference type="InParanoid" id="B4CTW3"/>
<name>B4CTW3_9BACT</name>
<dbReference type="EMBL" id="ABVL01000001">
    <property type="protein sequence ID" value="EDY22001.1"/>
    <property type="molecule type" value="Genomic_DNA"/>
</dbReference>
<sequence length="112" mass="11847">MDMIPERIAQIEATLRSAANIPDGTRQELLDLLAGLKAEVAPLVKTHSESAQQITGSADAAVQAAVHRGEQPEQAAQAVEGLAASVRDFEASHPRLVQIVDRLAVTLSNMGI</sequence>
<organism evidence="1 2">
    <name type="scientific">Chthoniobacter flavus Ellin428</name>
    <dbReference type="NCBI Taxonomy" id="497964"/>
    <lineage>
        <taxon>Bacteria</taxon>
        <taxon>Pseudomonadati</taxon>
        <taxon>Verrucomicrobiota</taxon>
        <taxon>Spartobacteria</taxon>
        <taxon>Chthoniobacterales</taxon>
        <taxon>Chthoniobacteraceae</taxon>
        <taxon>Chthoniobacter</taxon>
    </lineage>
</organism>
<dbReference type="AlphaFoldDB" id="B4CTW3"/>
<evidence type="ECO:0000313" key="1">
    <source>
        <dbReference type="EMBL" id="EDY22001.1"/>
    </source>
</evidence>
<reference evidence="1 2" key="1">
    <citation type="journal article" date="2011" name="J. Bacteriol.">
        <title>Genome sequence of Chthoniobacter flavus Ellin428, an aerobic heterotrophic soil bacterium.</title>
        <authorList>
            <person name="Kant R."/>
            <person name="van Passel M.W."/>
            <person name="Palva A."/>
            <person name="Lucas S."/>
            <person name="Lapidus A."/>
            <person name="Glavina Del Rio T."/>
            <person name="Dalin E."/>
            <person name="Tice H."/>
            <person name="Bruce D."/>
            <person name="Goodwin L."/>
            <person name="Pitluck S."/>
            <person name="Larimer F.W."/>
            <person name="Land M.L."/>
            <person name="Hauser L."/>
            <person name="Sangwan P."/>
            <person name="de Vos W.M."/>
            <person name="Janssen P.H."/>
            <person name="Smidt H."/>
        </authorList>
    </citation>
    <scope>NUCLEOTIDE SEQUENCE [LARGE SCALE GENOMIC DNA]</scope>
    <source>
        <strain evidence="1 2">Ellin428</strain>
    </source>
</reference>
<evidence type="ECO:0000313" key="2">
    <source>
        <dbReference type="Proteomes" id="UP000005824"/>
    </source>
</evidence>
<protein>
    <submittedName>
        <fullName evidence="1">Conserved hypothetical cytosolic protein</fullName>
    </submittedName>
</protein>
<dbReference type="Proteomes" id="UP000005824">
    <property type="component" value="Unassembled WGS sequence"/>
</dbReference>
<dbReference type="STRING" id="497964.CfE428DRAFT_0126"/>
<dbReference type="eggNOG" id="ENOG5032S7U">
    <property type="taxonomic scope" value="Bacteria"/>
</dbReference>
<comment type="caution">
    <text evidence="1">The sequence shown here is derived from an EMBL/GenBank/DDBJ whole genome shotgun (WGS) entry which is preliminary data.</text>
</comment>
<keyword evidence="2" id="KW-1185">Reference proteome</keyword>